<dbReference type="AlphaFoldDB" id="A0A2W5GSX8"/>
<reference evidence="2 3" key="1">
    <citation type="submission" date="2017-11" db="EMBL/GenBank/DDBJ databases">
        <title>Infants hospitalized years apart are colonized by the same room-sourced microbial strains.</title>
        <authorList>
            <person name="Brooks B."/>
            <person name="Olm M.R."/>
            <person name="Firek B.A."/>
            <person name="Baker R."/>
            <person name="Thomas B.C."/>
            <person name="Morowitz M.J."/>
            <person name="Banfield J.F."/>
        </authorList>
    </citation>
    <scope>NUCLEOTIDE SEQUENCE [LARGE SCALE GENOMIC DNA]</scope>
    <source>
        <strain evidence="2">S2_009_000_R2_76</strain>
    </source>
</reference>
<keyword evidence="1" id="KW-0472">Membrane</keyword>
<name>A0A2W5GSX8_9SPHI</name>
<accession>A0A2W5GSX8</accession>
<evidence type="ECO:0000313" key="2">
    <source>
        <dbReference type="EMBL" id="PZP46412.1"/>
    </source>
</evidence>
<proteinExistence type="predicted"/>
<keyword evidence="1" id="KW-1133">Transmembrane helix</keyword>
<evidence type="ECO:0000256" key="1">
    <source>
        <dbReference type="SAM" id="Phobius"/>
    </source>
</evidence>
<sequence length="320" mass="35579">MADLLTQKLNTLSNHISVLIHDFLIEKKEISLEKIGSLHLKQSTVTTEGGQTFPEVEFVYDKTAITTPELVDFAAEKEGKNKAIIKSDIDYFLEENRQLMNIGTGVLMIPDLGYIHSLKTGGYSFSQQPISGFRDSEMRKKVLSGDIYDRTLDASATENTPLRFKNPSTSRSGMSNLIGIIVILLVLGGVGFGIYYFVNHAKLKPNNEEALASSADTAKVISSNSKGEDSTPETPAADNQEDSQDIYKFVFEVTKDGERAHSRIAKLRAYGDKVAYDSVQTTEGLYFRLYSPIPKTADTARAKDSLFRYFQKPIQIAKHN</sequence>
<keyword evidence="1" id="KW-0812">Transmembrane</keyword>
<gene>
    <name evidence="2" type="ORF">DI598_12150</name>
</gene>
<feature type="transmembrane region" description="Helical" evidence="1">
    <location>
        <begin position="177"/>
        <end position="198"/>
    </location>
</feature>
<organism evidence="2 3">
    <name type="scientific">Pseudopedobacter saltans</name>
    <dbReference type="NCBI Taxonomy" id="151895"/>
    <lineage>
        <taxon>Bacteria</taxon>
        <taxon>Pseudomonadati</taxon>
        <taxon>Bacteroidota</taxon>
        <taxon>Sphingobacteriia</taxon>
        <taxon>Sphingobacteriales</taxon>
        <taxon>Sphingobacteriaceae</taxon>
        <taxon>Pseudopedobacter</taxon>
    </lineage>
</organism>
<protein>
    <recommendedName>
        <fullName evidence="4">CCDC81-like prokaryotic HU domain-containing protein</fullName>
    </recommendedName>
</protein>
<comment type="caution">
    <text evidence="2">The sequence shown here is derived from an EMBL/GenBank/DDBJ whole genome shotgun (WGS) entry which is preliminary data.</text>
</comment>
<dbReference type="Proteomes" id="UP000249645">
    <property type="component" value="Unassembled WGS sequence"/>
</dbReference>
<evidence type="ECO:0008006" key="4">
    <source>
        <dbReference type="Google" id="ProtNLM"/>
    </source>
</evidence>
<dbReference type="EMBL" id="QFOI01000226">
    <property type="protein sequence ID" value="PZP46412.1"/>
    <property type="molecule type" value="Genomic_DNA"/>
</dbReference>
<evidence type="ECO:0000313" key="3">
    <source>
        <dbReference type="Proteomes" id="UP000249645"/>
    </source>
</evidence>